<dbReference type="InterPro" id="IPR025965">
    <property type="entry name" value="FlgD/Vpr_Ig-like"/>
</dbReference>
<reference evidence="2" key="2">
    <citation type="journal article" date="2021" name="Microbiome">
        <title>Successional dynamics and alternative stable states in a saline activated sludge microbial community over 9 years.</title>
        <authorList>
            <person name="Wang Y."/>
            <person name="Ye J."/>
            <person name="Ju F."/>
            <person name="Liu L."/>
            <person name="Boyd J.A."/>
            <person name="Deng Y."/>
            <person name="Parks D.H."/>
            <person name="Jiang X."/>
            <person name="Yin X."/>
            <person name="Woodcroft B.J."/>
            <person name="Tyson G.W."/>
            <person name="Hugenholtz P."/>
            <person name="Polz M.F."/>
            <person name="Zhang T."/>
        </authorList>
    </citation>
    <scope>NUCLEOTIDE SEQUENCE</scope>
    <source>
        <strain evidence="2">HKST-UBA01</strain>
    </source>
</reference>
<dbReference type="Gene3D" id="2.60.40.4070">
    <property type="match status" value="1"/>
</dbReference>
<reference evidence="2" key="1">
    <citation type="submission" date="2020-04" db="EMBL/GenBank/DDBJ databases">
        <authorList>
            <person name="Zhang T."/>
        </authorList>
    </citation>
    <scope>NUCLEOTIDE SEQUENCE</scope>
    <source>
        <strain evidence="2">HKST-UBA01</strain>
    </source>
</reference>
<organism evidence="2 3">
    <name type="scientific">Eiseniibacteriota bacterium</name>
    <dbReference type="NCBI Taxonomy" id="2212470"/>
    <lineage>
        <taxon>Bacteria</taxon>
        <taxon>Candidatus Eiseniibacteriota</taxon>
    </lineage>
</organism>
<evidence type="ECO:0000259" key="1">
    <source>
        <dbReference type="Pfam" id="PF13860"/>
    </source>
</evidence>
<feature type="domain" description="FlgD/Vpr Ig-like" evidence="1">
    <location>
        <begin position="487"/>
        <end position="548"/>
    </location>
</feature>
<dbReference type="SUPFAM" id="SSF50939">
    <property type="entry name" value="Sialidases"/>
    <property type="match status" value="1"/>
</dbReference>
<dbReference type="InterPro" id="IPR036278">
    <property type="entry name" value="Sialidase_sf"/>
</dbReference>
<comment type="caution">
    <text evidence="2">The sequence shown here is derived from an EMBL/GenBank/DDBJ whole genome shotgun (WGS) entry which is preliminary data.</text>
</comment>
<dbReference type="EMBL" id="JAGQHR010000848">
    <property type="protein sequence ID" value="MCA9729801.1"/>
    <property type="molecule type" value="Genomic_DNA"/>
</dbReference>
<accession>A0A956M4Q8</accession>
<dbReference type="Pfam" id="PF13860">
    <property type="entry name" value="FlgD_ig"/>
    <property type="match status" value="1"/>
</dbReference>
<protein>
    <recommendedName>
        <fullName evidence="1">FlgD/Vpr Ig-like domain-containing protein</fullName>
    </recommendedName>
</protein>
<name>A0A956M4Q8_UNCEI</name>
<feature type="non-terminal residue" evidence="2">
    <location>
        <position position="1"/>
    </location>
</feature>
<evidence type="ECO:0000313" key="2">
    <source>
        <dbReference type="EMBL" id="MCA9729801.1"/>
    </source>
</evidence>
<dbReference type="CDD" id="cd15482">
    <property type="entry name" value="Sialidase_non-viral"/>
    <property type="match status" value="1"/>
</dbReference>
<dbReference type="Proteomes" id="UP000697710">
    <property type="component" value="Unassembled WGS sequence"/>
</dbReference>
<proteinExistence type="predicted"/>
<evidence type="ECO:0000313" key="3">
    <source>
        <dbReference type="Proteomes" id="UP000697710"/>
    </source>
</evidence>
<sequence length="562" mass="59700">RIYLTYITGGNGRITHSDDRGLTWAPATTVNASSNGYYPAVGVDGGVYVSWVEPVAAANGRIYVRYSSDGGATWAGPRSQVDQLGSGAGQSPQCFNRSINPNWPSAAVDRSDGPYRGRVYVAYPDGSPGNFDAYLRYSDDDGQTWGPRIRLNDDGGVSEQFWPQVTVGPDGRVSVGWYDRRKATGGNSLCDFYVTQSVDGGQHWGPNRRMSDTSVAWCGVPANISPNFGDYVETICDDRAVFSVWSDARDGDPDVIFGRIDDVQSLAIDAQFDGASADVEGVAWFIANEAEMVAAPAPILGSDAELLVPALITALLATPAETNGIFQIGGDALSGTVQLGSSYGPASGSFSLGRTGVNDLDVSFQAEARGDLVGLSLGRDIALDVTLKNDVPGTVQIFGSATLSDILHPAVQFAIAGSITLPSGASLPADQRLVQTGIYLKGEQLTLHTRTSVEDAQIVEVPEGSLGDNPPPLALVHAQPNPWQPGGRIAFELSHEATGWVRVYSSEGRMVREIADGRFEPGLHEIAFDGRDANGRELPAGGYFLRLQTDAVQAAGRLIIVR</sequence>
<dbReference type="AlphaFoldDB" id="A0A956M4Q8"/>
<dbReference type="Gene3D" id="2.120.10.10">
    <property type="match status" value="2"/>
</dbReference>
<gene>
    <name evidence="2" type="ORF">KC729_19110</name>
</gene>